<comment type="caution">
    <text evidence="1">The sequence shown here is derived from an EMBL/GenBank/DDBJ whole genome shotgun (WGS) entry which is preliminary data.</text>
</comment>
<keyword evidence="2" id="KW-1185">Reference proteome</keyword>
<dbReference type="EMBL" id="NIQC01000005">
    <property type="protein sequence ID" value="OWZ84419.1"/>
    <property type="molecule type" value="Genomic_DNA"/>
</dbReference>
<sequence length="59" mass="6730">MLKTKKLVTVICLFLIFIVGCKESTSYDKYIVDDLTKTDSNTKVISVIRPLTLTKKLLH</sequence>
<dbReference type="PROSITE" id="PS51257">
    <property type="entry name" value="PROKAR_LIPOPROTEIN"/>
    <property type="match status" value="1"/>
</dbReference>
<protein>
    <recommendedName>
        <fullName evidence="3">Lipoprotein</fullName>
    </recommendedName>
</protein>
<organism evidence="1 2">
    <name type="scientific">Natranaerobius trueperi</name>
    <dbReference type="NCBI Taxonomy" id="759412"/>
    <lineage>
        <taxon>Bacteria</taxon>
        <taxon>Bacillati</taxon>
        <taxon>Bacillota</taxon>
        <taxon>Clostridia</taxon>
        <taxon>Natranaerobiales</taxon>
        <taxon>Natranaerobiaceae</taxon>
        <taxon>Natranaerobius</taxon>
    </lineage>
</organism>
<accession>A0A226C1V6</accession>
<name>A0A226C1V6_9FIRM</name>
<dbReference type="RefSeq" id="WP_089022993.1">
    <property type="nucleotide sequence ID" value="NZ_NIQC01000005.1"/>
</dbReference>
<gene>
    <name evidence="1" type="ORF">CDO51_03915</name>
</gene>
<evidence type="ECO:0000313" key="2">
    <source>
        <dbReference type="Proteomes" id="UP000214588"/>
    </source>
</evidence>
<reference evidence="1 2" key="1">
    <citation type="submission" date="2017-06" db="EMBL/GenBank/DDBJ databases">
        <title>Draft Genome Sequence of Natranaerobius trueperi halophilic, alkalithermophilic bacteria from soda lakes.</title>
        <authorList>
            <person name="Zhao B."/>
        </authorList>
    </citation>
    <scope>NUCLEOTIDE SEQUENCE [LARGE SCALE GENOMIC DNA]</scope>
    <source>
        <strain evidence="1 2">DSM 18760</strain>
    </source>
</reference>
<evidence type="ECO:0008006" key="3">
    <source>
        <dbReference type="Google" id="ProtNLM"/>
    </source>
</evidence>
<dbReference type="Proteomes" id="UP000214588">
    <property type="component" value="Unassembled WGS sequence"/>
</dbReference>
<dbReference type="AlphaFoldDB" id="A0A226C1V6"/>
<proteinExistence type="predicted"/>
<evidence type="ECO:0000313" key="1">
    <source>
        <dbReference type="EMBL" id="OWZ84419.1"/>
    </source>
</evidence>